<dbReference type="AlphaFoldDB" id="A0A365XRN9"/>
<evidence type="ECO:0000256" key="3">
    <source>
        <dbReference type="ARBA" id="ARBA00023082"/>
    </source>
</evidence>
<dbReference type="PANTHER" id="PTHR43133:SF46">
    <property type="entry name" value="RNA POLYMERASE SIGMA-70 FACTOR ECF SUBFAMILY"/>
    <property type="match status" value="1"/>
</dbReference>
<dbReference type="InterPro" id="IPR039425">
    <property type="entry name" value="RNA_pol_sigma-70-like"/>
</dbReference>
<dbReference type="PANTHER" id="PTHR43133">
    <property type="entry name" value="RNA POLYMERASE ECF-TYPE SIGMA FACTO"/>
    <property type="match status" value="1"/>
</dbReference>
<evidence type="ECO:0000256" key="2">
    <source>
        <dbReference type="ARBA" id="ARBA00023015"/>
    </source>
</evidence>
<evidence type="ECO:0008006" key="9">
    <source>
        <dbReference type="Google" id="ProtNLM"/>
    </source>
</evidence>
<dbReference type="CDD" id="cd06171">
    <property type="entry name" value="Sigma70_r4"/>
    <property type="match status" value="1"/>
</dbReference>
<dbReference type="InterPro" id="IPR013325">
    <property type="entry name" value="RNA_pol_sigma_r2"/>
</dbReference>
<organism evidence="7 8">
    <name type="scientific">Chitinophaga flava</name>
    <dbReference type="NCBI Taxonomy" id="2259036"/>
    <lineage>
        <taxon>Bacteria</taxon>
        <taxon>Pseudomonadati</taxon>
        <taxon>Bacteroidota</taxon>
        <taxon>Chitinophagia</taxon>
        <taxon>Chitinophagales</taxon>
        <taxon>Chitinophagaceae</taxon>
        <taxon>Chitinophaga</taxon>
    </lineage>
</organism>
<keyword evidence="8" id="KW-1185">Reference proteome</keyword>
<dbReference type="InterPro" id="IPR013249">
    <property type="entry name" value="RNA_pol_sigma70_r4_t2"/>
</dbReference>
<dbReference type="GO" id="GO:0006352">
    <property type="term" value="P:DNA-templated transcription initiation"/>
    <property type="evidence" value="ECO:0007669"/>
    <property type="project" value="InterPro"/>
</dbReference>
<dbReference type="InterPro" id="IPR007627">
    <property type="entry name" value="RNA_pol_sigma70_r2"/>
</dbReference>
<dbReference type="NCBIfam" id="TIGR02937">
    <property type="entry name" value="sigma70-ECF"/>
    <property type="match status" value="1"/>
</dbReference>
<dbReference type="SUPFAM" id="SSF88946">
    <property type="entry name" value="Sigma2 domain of RNA polymerase sigma factors"/>
    <property type="match status" value="1"/>
</dbReference>
<feature type="domain" description="RNA polymerase sigma factor 70 region 4 type 2" evidence="6">
    <location>
        <begin position="136"/>
        <end position="187"/>
    </location>
</feature>
<keyword evidence="4" id="KW-0804">Transcription</keyword>
<evidence type="ECO:0000313" key="8">
    <source>
        <dbReference type="Proteomes" id="UP000253410"/>
    </source>
</evidence>
<keyword evidence="2" id="KW-0805">Transcription regulation</keyword>
<name>A0A365XRN9_9BACT</name>
<dbReference type="EMBL" id="QFFJ01000002">
    <property type="protein sequence ID" value="RBL89012.1"/>
    <property type="molecule type" value="Genomic_DNA"/>
</dbReference>
<dbReference type="Gene3D" id="1.10.10.10">
    <property type="entry name" value="Winged helix-like DNA-binding domain superfamily/Winged helix DNA-binding domain"/>
    <property type="match status" value="1"/>
</dbReference>
<dbReference type="Proteomes" id="UP000253410">
    <property type="component" value="Unassembled WGS sequence"/>
</dbReference>
<dbReference type="InterPro" id="IPR014284">
    <property type="entry name" value="RNA_pol_sigma-70_dom"/>
</dbReference>
<dbReference type="Pfam" id="PF04542">
    <property type="entry name" value="Sigma70_r2"/>
    <property type="match status" value="1"/>
</dbReference>
<evidence type="ECO:0000259" key="5">
    <source>
        <dbReference type="Pfam" id="PF04542"/>
    </source>
</evidence>
<dbReference type="OrthoDB" id="659948at2"/>
<dbReference type="Gene3D" id="1.10.1740.10">
    <property type="match status" value="1"/>
</dbReference>
<gene>
    <name evidence="7" type="ORF">DF182_20955</name>
</gene>
<dbReference type="InterPro" id="IPR036388">
    <property type="entry name" value="WH-like_DNA-bd_sf"/>
</dbReference>
<accession>A0A365XRN9</accession>
<comment type="caution">
    <text evidence="7">The sequence shown here is derived from an EMBL/GenBank/DDBJ whole genome shotgun (WGS) entry which is preliminary data.</text>
</comment>
<evidence type="ECO:0000256" key="1">
    <source>
        <dbReference type="ARBA" id="ARBA00010641"/>
    </source>
</evidence>
<dbReference type="InterPro" id="IPR013324">
    <property type="entry name" value="RNA_pol_sigma_r3/r4-like"/>
</dbReference>
<comment type="similarity">
    <text evidence="1">Belongs to the sigma-70 factor family. ECF subfamily.</text>
</comment>
<evidence type="ECO:0000313" key="7">
    <source>
        <dbReference type="EMBL" id="RBL89012.1"/>
    </source>
</evidence>
<keyword evidence="3" id="KW-0731">Sigma factor</keyword>
<sequence>MDFFTLQRSVKPVAMQNSEDIELLHQIKAGDQKAFETCFNKHWHLLYSLAGRILKSDDDAKDVVQLVYISLWGRREQLEITGSLQHYLLQAVRFQSFKRLQEILKSPEHLDRVEEEFLPVLNSIWDKLHESDLFNEISTQLETLPPRTREMFLMSRRQQLSIAEIALRMGVSEKTVRNQLHIALKTLRHHIAVAIIMAEMVC</sequence>
<protein>
    <recommendedName>
        <fullName evidence="9">RNA polymerase sigma-70 factor</fullName>
    </recommendedName>
</protein>
<evidence type="ECO:0000259" key="6">
    <source>
        <dbReference type="Pfam" id="PF08281"/>
    </source>
</evidence>
<reference evidence="7 8" key="1">
    <citation type="submission" date="2018-05" db="EMBL/GenBank/DDBJ databases">
        <title>Chitinophaga sp. K3CV102501T nov., isolated from isolated from a monsoon evergreen broad-leaved forest soil.</title>
        <authorList>
            <person name="Lv Y."/>
        </authorList>
    </citation>
    <scope>NUCLEOTIDE SEQUENCE [LARGE SCALE GENOMIC DNA]</scope>
    <source>
        <strain evidence="7 8">GDMCC 1.1325</strain>
    </source>
</reference>
<evidence type="ECO:0000256" key="4">
    <source>
        <dbReference type="ARBA" id="ARBA00023163"/>
    </source>
</evidence>
<feature type="domain" description="RNA polymerase sigma-70 region 2" evidence="5">
    <location>
        <begin position="39"/>
        <end position="96"/>
    </location>
</feature>
<dbReference type="GO" id="GO:0016987">
    <property type="term" value="F:sigma factor activity"/>
    <property type="evidence" value="ECO:0007669"/>
    <property type="project" value="UniProtKB-KW"/>
</dbReference>
<dbReference type="SUPFAM" id="SSF88659">
    <property type="entry name" value="Sigma3 and sigma4 domains of RNA polymerase sigma factors"/>
    <property type="match status" value="1"/>
</dbReference>
<dbReference type="GO" id="GO:0003677">
    <property type="term" value="F:DNA binding"/>
    <property type="evidence" value="ECO:0007669"/>
    <property type="project" value="InterPro"/>
</dbReference>
<dbReference type="Pfam" id="PF08281">
    <property type="entry name" value="Sigma70_r4_2"/>
    <property type="match status" value="1"/>
</dbReference>
<proteinExistence type="inferred from homology"/>